<comment type="caution">
    <text evidence="2">The sequence shown here is derived from an EMBL/GenBank/DDBJ whole genome shotgun (WGS) entry which is preliminary data.</text>
</comment>
<sequence length="184" mass="21190">MIGSYSSYNPELVFAVLKTFEDERALVFFTCWLEIIKIAFADAAPEKIRKSMAKYSTSMWLFMACFIVFIYDERFPDLELRFITIGKMTYSSSDVCFLSGMNYILFLTVFIVHTLRRPGTFSVIKSNMKSIKLDAHDALPSIMTRSVRNLERSTIIRKTTSPAGDNRNVVKVNVRSKGEKYLEK</sequence>
<gene>
    <name evidence="2" type="ORF">TL16_g05289</name>
</gene>
<evidence type="ECO:0000313" key="3">
    <source>
        <dbReference type="Proteomes" id="UP001162640"/>
    </source>
</evidence>
<feature type="transmembrane region" description="Helical" evidence="1">
    <location>
        <begin position="97"/>
        <end position="115"/>
    </location>
</feature>
<dbReference type="EMBL" id="BLQM01000153">
    <property type="protein sequence ID" value="GMH69962.1"/>
    <property type="molecule type" value="Genomic_DNA"/>
</dbReference>
<accession>A0A9W7E8L4</accession>
<keyword evidence="1" id="KW-0472">Membrane</keyword>
<proteinExistence type="predicted"/>
<evidence type="ECO:0000256" key="1">
    <source>
        <dbReference type="SAM" id="Phobius"/>
    </source>
</evidence>
<reference evidence="3" key="1">
    <citation type="journal article" date="2023" name="Commun. Biol.">
        <title>Genome analysis of Parmales, the sister group of diatoms, reveals the evolutionary specialization of diatoms from phago-mixotrophs to photoautotrophs.</title>
        <authorList>
            <person name="Ban H."/>
            <person name="Sato S."/>
            <person name="Yoshikawa S."/>
            <person name="Yamada K."/>
            <person name="Nakamura Y."/>
            <person name="Ichinomiya M."/>
            <person name="Sato N."/>
            <person name="Blanc-Mathieu R."/>
            <person name="Endo H."/>
            <person name="Kuwata A."/>
            <person name="Ogata H."/>
        </authorList>
    </citation>
    <scope>NUCLEOTIDE SEQUENCE [LARGE SCALE GENOMIC DNA]</scope>
</reference>
<feature type="transmembrane region" description="Helical" evidence="1">
    <location>
        <begin position="55"/>
        <end position="71"/>
    </location>
</feature>
<organism evidence="2 3">
    <name type="scientific">Triparma laevis f. inornata</name>
    <dbReference type="NCBI Taxonomy" id="1714386"/>
    <lineage>
        <taxon>Eukaryota</taxon>
        <taxon>Sar</taxon>
        <taxon>Stramenopiles</taxon>
        <taxon>Ochrophyta</taxon>
        <taxon>Bolidophyceae</taxon>
        <taxon>Parmales</taxon>
        <taxon>Triparmaceae</taxon>
        <taxon>Triparma</taxon>
    </lineage>
</organism>
<dbReference type="AlphaFoldDB" id="A0A9W7E8L4"/>
<name>A0A9W7E8L4_9STRA</name>
<dbReference type="Proteomes" id="UP001162640">
    <property type="component" value="Unassembled WGS sequence"/>
</dbReference>
<protein>
    <submittedName>
        <fullName evidence="2">Uncharacterized protein</fullName>
    </submittedName>
</protein>
<keyword evidence="1" id="KW-1133">Transmembrane helix</keyword>
<keyword evidence="1" id="KW-0812">Transmembrane</keyword>
<evidence type="ECO:0000313" key="2">
    <source>
        <dbReference type="EMBL" id="GMH69962.1"/>
    </source>
</evidence>